<dbReference type="SMART" id="SM00267">
    <property type="entry name" value="GGDEF"/>
    <property type="match status" value="1"/>
</dbReference>
<name>V6F5H6_MAGGM</name>
<gene>
    <name evidence="6" type="ordered locus">MGMSRv2__2533</name>
</gene>
<dbReference type="PROSITE" id="PS50887">
    <property type="entry name" value="GGDEF"/>
    <property type="match status" value="1"/>
</dbReference>
<feature type="transmembrane region" description="Helical" evidence="1">
    <location>
        <begin position="146"/>
        <end position="174"/>
    </location>
</feature>
<dbReference type="Gene3D" id="3.30.70.270">
    <property type="match status" value="1"/>
</dbReference>
<dbReference type="Pfam" id="PF13426">
    <property type="entry name" value="PAS_9"/>
    <property type="match status" value="1"/>
</dbReference>
<dbReference type="InterPro" id="IPR029787">
    <property type="entry name" value="Nucleotide_cyclase"/>
</dbReference>
<dbReference type="PROSITE" id="PS50113">
    <property type="entry name" value="PAC"/>
    <property type="match status" value="1"/>
</dbReference>
<reference evidence="6 7" key="1">
    <citation type="journal article" date="2014" name="Genome Announc.">
        <title>Complete genome sequence of Magnetospirillum gryphiswaldense MSR-1.</title>
        <authorList>
            <person name="Wang X."/>
            <person name="Wang Q."/>
            <person name="Zhang W."/>
            <person name="Wang Y."/>
            <person name="Li L."/>
            <person name="Wen T."/>
            <person name="Zhang T."/>
            <person name="Zhang Y."/>
            <person name="Xu J."/>
            <person name="Hu J."/>
            <person name="Li S."/>
            <person name="Liu L."/>
            <person name="Liu J."/>
            <person name="Jiang W."/>
            <person name="Tian J."/>
            <person name="Li Y."/>
            <person name="Schuler D."/>
            <person name="Wang L."/>
            <person name="Li J."/>
        </authorList>
    </citation>
    <scope>NUCLEOTIDE SEQUENCE [LARGE SCALE GENOMIC DNA]</scope>
    <source>
        <strain evidence="7">DSM 6361 / JCM 21280 / NBRC 15271 / MSR-1</strain>
    </source>
</reference>
<accession>V6F5H6</accession>
<dbReference type="InterPro" id="IPR000014">
    <property type="entry name" value="PAS"/>
</dbReference>
<dbReference type="Gene3D" id="3.20.20.450">
    <property type="entry name" value="EAL domain"/>
    <property type="match status" value="1"/>
</dbReference>
<dbReference type="SMART" id="SM00052">
    <property type="entry name" value="EAL"/>
    <property type="match status" value="1"/>
</dbReference>
<dbReference type="CDD" id="cd01949">
    <property type="entry name" value="GGDEF"/>
    <property type="match status" value="1"/>
</dbReference>
<dbReference type="NCBIfam" id="TIGR00254">
    <property type="entry name" value="GGDEF"/>
    <property type="match status" value="1"/>
</dbReference>
<dbReference type="InterPro" id="IPR000160">
    <property type="entry name" value="GGDEF_dom"/>
</dbReference>
<feature type="domain" description="PAS" evidence="2">
    <location>
        <begin position="364"/>
        <end position="433"/>
    </location>
</feature>
<keyword evidence="1" id="KW-0472">Membrane</keyword>
<evidence type="ECO:0000313" key="7">
    <source>
        <dbReference type="Proteomes" id="UP000018922"/>
    </source>
</evidence>
<dbReference type="eggNOG" id="COG5001">
    <property type="taxonomic scope" value="Bacteria"/>
</dbReference>
<feature type="transmembrane region" description="Helical" evidence="1">
    <location>
        <begin position="75"/>
        <end position="98"/>
    </location>
</feature>
<dbReference type="InterPro" id="IPR035965">
    <property type="entry name" value="PAS-like_dom_sf"/>
</dbReference>
<protein>
    <submittedName>
        <fullName evidence="6">Response regulator receiver modulated diguanylate cyclase/phosphodiesterase with PAS/PAC sensor(S)</fullName>
    </submittedName>
</protein>
<feature type="transmembrane region" description="Helical" evidence="1">
    <location>
        <begin position="118"/>
        <end position="139"/>
    </location>
</feature>
<dbReference type="PANTHER" id="PTHR44757">
    <property type="entry name" value="DIGUANYLATE CYCLASE DGCP"/>
    <property type="match status" value="1"/>
</dbReference>
<organism evidence="6 7">
    <name type="scientific">Magnetospirillum gryphiswaldense (strain DSM 6361 / JCM 21280 / NBRC 15271 / MSR-1)</name>
    <dbReference type="NCBI Taxonomy" id="431944"/>
    <lineage>
        <taxon>Bacteria</taxon>
        <taxon>Pseudomonadati</taxon>
        <taxon>Pseudomonadota</taxon>
        <taxon>Alphaproteobacteria</taxon>
        <taxon>Rhodospirillales</taxon>
        <taxon>Rhodospirillaceae</taxon>
        <taxon>Magnetospirillum</taxon>
    </lineage>
</organism>
<evidence type="ECO:0000313" key="6">
    <source>
        <dbReference type="EMBL" id="CDK99748.1"/>
    </source>
</evidence>
<dbReference type="CDD" id="cd00130">
    <property type="entry name" value="PAS"/>
    <property type="match status" value="1"/>
</dbReference>
<dbReference type="NCBIfam" id="TIGR00229">
    <property type="entry name" value="sensory_box"/>
    <property type="match status" value="1"/>
</dbReference>
<sequence length="924" mass="101993">MIHVNSQLEAIRSRLTDNILMILAIFAPITTAASVSRFTIIGFLPVMMLQIILSTYLCALYYFRNKLSAMTKALSMSLVLIMVGLGSVLQFGILSPAYTFFNTGVCIAAIMIGMRTGLILLSFVVLSLFGAGISMYAFGTAPSFDVAAYLIAPQTWLTVALAVAMCVGLMLYAIQAYNRSIVEALDLAINTETILLKRTSELEEMQVDRDLVFADLQSSEEFKTVILNSVQSEIAVLDGHGIIVSVNEAWRKFALENTCEGEQPLPNAGIGASYLGICRAGDGSEKEGALEAHNGIMAVLSGSLPIFSMEYPCHSNTEQRWFAMTVAPLWHRKIRGVVITHTNITNLRQAISDREQAFSDIQISEARLRTIFDASPDALLISDAQGAITMANSRVEEVLGYMAEDLIGQSIEALVPKSVNSAHSEHRSAYIEAPDRRLMLGGRTIKALRKDGSECEVEINLSRVDTDQGVMIASALRDISERRRAEGKIAELSFFDHLTGLPNRTLLMDRMKLAMTASYRDGKHCALLFIDLDNFKALNETLGHEIGDQLLRDIAPRLVASVREDDTVARLGGDEFLVLLVDLARTESEAANQVEAIGLKIIEALSQPYSLNNQHYVCTPSIGATLFFGHVVADDLLKQSDLAMYKAKAEGGASIHFFDPKMEEAVIKRAKIEADLRQGLIKKQFLLHYQPQIFSNGRMTGVEALVRWRHPVRGLVPPSDFIPLAEETGLILQLGNWVLEAACKQLAEWATRPELADLTVAVNVSVQQFHQPEFVDHIQEVIRVTGANPERLKLELTESMLAENVQDIIKKMFALKADGIGFSLDDFGTGYSSLSYLKQLPLDQLKIDQSFVRDVLTDPSDATIAKTIVNLAQSLGLSVIAEGVETEAQRNFLETSGCHSCQGYFFSRPLPIEEFEEYARRCWS</sequence>
<dbReference type="SUPFAM" id="SSF141868">
    <property type="entry name" value="EAL domain-like"/>
    <property type="match status" value="1"/>
</dbReference>
<dbReference type="STRING" id="1430440.MGMSRv2__2533"/>
<evidence type="ECO:0000259" key="4">
    <source>
        <dbReference type="PROSITE" id="PS50883"/>
    </source>
</evidence>
<dbReference type="InterPro" id="IPR052155">
    <property type="entry name" value="Biofilm_reg_signaling"/>
</dbReference>
<dbReference type="InterPro" id="IPR035919">
    <property type="entry name" value="EAL_sf"/>
</dbReference>
<dbReference type="EMBL" id="HG794546">
    <property type="protein sequence ID" value="CDK99748.1"/>
    <property type="molecule type" value="Genomic_DNA"/>
</dbReference>
<dbReference type="InterPro" id="IPR000700">
    <property type="entry name" value="PAS-assoc_C"/>
</dbReference>
<dbReference type="Pfam" id="PF00990">
    <property type="entry name" value="GGDEF"/>
    <property type="match status" value="1"/>
</dbReference>
<evidence type="ECO:0000259" key="2">
    <source>
        <dbReference type="PROSITE" id="PS50112"/>
    </source>
</evidence>
<dbReference type="HOGENOM" id="CLU_000445_70_49_5"/>
<dbReference type="Proteomes" id="UP000018922">
    <property type="component" value="Chromosome I"/>
</dbReference>
<keyword evidence="1" id="KW-0812">Transmembrane</keyword>
<dbReference type="CDD" id="cd01948">
    <property type="entry name" value="EAL"/>
    <property type="match status" value="1"/>
</dbReference>
<feature type="domain" description="GGDEF" evidence="5">
    <location>
        <begin position="523"/>
        <end position="660"/>
    </location>
</feature>
<dbReference type="PANTHER" id="PTHR44757:SF2">
    <property type="entry name" value="BIOFILM ARCHITECTURE MAINTENANCE PROTEIN MBAA"/>
    <property type="match status" value="1"/>
</dbReference>
<dbReference type="Gene3D" id="3.30.450.20">
    <property type="entry name" value="PAS domain"/>
    <property type="match status" value="2"/>
</dbReference>
<dbReference type="PROSITE" id="PS50112">
    <property type="entry name" value="PAS"/>
    <property type="match status" value="1"/>
</dbReference>
<dbReference type="SMART" id="SM00091">
    <property type="entry name" value="PAS"/>
    <property type="match status" value="1"/>
</dbReference>
<evidence type="ECO:0000256" key="1">
    <source>
        <dbReference type="SAM" id="Phobius"/>
    </source>
</evidence>
<feature type="domain" description="EAL" evidence="4">
    <location>
        <begin position="669"/>
        <end position="923"/>
    </location>
</feature>
<proteinExistence type="predicted"/>
<dbReference type="AlphaFoldDB" id="V6F5H6"/>
<dbReference type="SUPFAM" id="SSF55785">
    <property type="entry name" value="PYP-like sensor domain (PAS domain)"/>
    <property type="match status" value="2"/>
</dbReference>
<dbReference type="InterPro" id="IPR001633">
    <property type="entry name" value="EAL_dom"/>
</dbReference>
<dbReference type="InterPro" id="IPR043128">
    <property type="entry name" value="Rev_trsase/Diguanyl_cyclase"/>
</dbReference>
<feature type="transmembrane region" description="Helical" evidence="1">
    <location>
        <begin position="15"/>
        <end position="34"/>
    </location>
</feature>
<keyword evidence="7" id="KW-1185">Reference proteome</keyword>
<dbReference type="FunFam" id="3.20.20.450:FF:000001">
    <property type="entry name" value="Cyclic di-GMP phosphodiesterase yahA"/>
    <property type="match status" value="1"/>
</dbReference>
<feature type="transmembrane region" description="Helical" evidence="1">
    <location>
        <begin position="40"/>
        <end position="63"/>
    </location>
</feature>
<evidence type="ECO:0000259" key="3">
    <source>
        <dbReference type="PROSITE" id="PS50113"/>
    </source>
</evidence>
<dbReference type="PROSITE" id="PS50883">
    <property type="entry name" value="EAL"/>
    <property type="match status" value="1"/>
</dbReference>
<evidence type="ECO:0000259" key="5">
    <source>
        <dbReference type="PROSITE" id="PS50887"/>
    </source>
</evidence>
<dbReference type="KEGG" id="mgy:MGMSRv2__2533"/>
<dbReference type="Pfam" id="PF00563">
    <property type="entry name" value="EAL"/>
    <property type="match status" value="1"/>
</dbReference>
<dbReference type="SUPFAM" id="SSF55073">
    <property type="entry name" value="Nucleotide cyclase"/>
    <property type="match status" value="1"/>
</dbReference>
<keyword evidence="1" id="KW-1133">Transmembrane helix</keyword>
<feature type="domain" description="PAC" evidence="3">
    <location>
        <begin position="441"/>
        <end position="491"/>
    </location>
</feature>